<dbReference type="EMBL" id="BAABFT010000007">
    <property type="protein sequence ID" value="GAA4326364.1"/>
    <property type="molecule type" value="Genomic_DNA"/>
</dbReference>
<comment type="caution">
    <text evidence="2">The sequence shown here is derived from an EMBL/GenBank/DDBJ whole genome shotgun (WGS) entry which is preliminary data.</text>
</comment>
<feature type="transmembrane region" description="Helical" evidence="1">
    <location>
        <begin position="123"/>
        <end position="141"/>
    </location>
</feature>
<keyword evidence="1" id="KW-1133">Transmembrane helix</keyword>
<proteinExistence type="predicted"/>
<keyword evidence="1" id="KW-0472">Membrane</keyword>
<gene>
    <name evidence="2" type="ORF">GCM10023149_29090</name>
</gene>
<feature type="transmembrane region" description="Helical" evidence="1">
    <location>
        <begin position="91"/>
        <end position="111"/>
    </location>
</feature>
<evidence type="ECO:0000256" key="1">
    <source>
        <dbReference type="SAM" id="Phobius"/>
    </source>
</evidence>
<protein>
    <submittedName>
        <fullName evidence="2">Uncharacterized protein</fullName>
    </submittedName>
</protein>
<keyword evidence="3" id="KW-1185">Reference proteome</keyword>
<dbReference type="RefSeq" id="WP_345211834.1">
    <property type="nucleotide sequence ID" value="NZ_BAABFT010000007.1"/>
</dbReference>
<sequence>MQSQEQIYQKMVTTLILFMKFFTTNILAVLLSISTIAIGYSVLIALSQFFFVYVSMWGCFFIAPLIYFGCFALTRFSVINVPLKICKSDSLAPGLIIVTCMMFFGVFNLLIYEEMNVYEIPNWHFIMIFVALIYGSLLQLAKSQLLINLLD</sequence>
<evidence type="ECO:0000313" key="2">
    <source>
        <dbReference type="EMBL" id="GAA4326364.1"/>
    </source>
</evidence>
<evidence type="ECO:0000313" key="3">
    <source>
        <dbReference type="Proteomes" id="UP001500582"/>
    </source>
</evidence>
<reference evidence="3" key="1">
    <citation type="journal article" date="2019" name="Int. J. Syst. Evol. Microbiol.">
        <title>The Global Catalogue of Microorganisms (GCM) 10K type strain sequencing project: providing services to taxonomists for standard genome sequencing and annotation.</title>
        <authorList>
            <consortium name="The Broad Institute Genomics Platform"/>
            <consortium name="The Broad Institute Genome Sequencing Center for Infectious Disease"/>
            <person name="Wu L."/>
            <person name="Ma J."/>
        </authorList>
    </citation>
    <scope>NUCLEOTIDE SEQUENCE [LARGE SCALE GENOMIC DNA]</scope>
    <source>
        <strain evidence="3">JCM 17705</strain>
    </source>
</reference>
<feature type="transmembrane region" description="Helical" evidence="1">
    <location>
        <begin position="21"/>
        <end position="44"/>
    </location>
</feature>
<feature type="transmembrane region" description="Helical" evidence="1">
    <location>
        <begin position="50"/>
        <end position="70"/>
    </location>
</feature>
<dbReference type="Proteomes" id="UP001500582">
    <property type="component" value="Unassembled WGS sequence"/>
</dbReference>
<keyword evidence="1" id="KW-0812">Transmembrane</keyword>
<accession>A0ABP8GLC8</accession>
<name>A0ABP8GLC8_9SPHI</name>
<organism evidence="2 3">
    <name type="scientific">Mucilaginibacter gynuensis</name>
    <dbReference type="NCBI Taxonomy" id="1302236"/>
    <lineage>
        <taxon>Bacteria</taxon>
        <taxon>Pseudomonadati</taxon>
        <taxon>Bacteroidota</taxon>
        <taxon>Sphingobacteriia</taxon>
        <taxon>Sphingobacteriales</taxon>
        <taxon>Sphingobacteriaceae</taxon>
        <taxon>Mucilaginibacter</taxon>
    </lineage>
</organism>